<dbReference type="EMBL" id="PVWP01000004">
    <property type="protein sequence ID" value="PSB37824.1"/>
    <property type="molecule type" value="Genomic_DNA"/>
</dbReference>
<proteinExistence type="predicted"/>
<keyword evidence="1" id="KW-0812">Transmembrane</keyword>
<dbReference type="RefSeq" id="WP_106220544.1">
    <property type="nucleotide sequence ID" value="NZ_PVWP01000004.1"/>
</dbReference>
<evidence type="ECO:0008006" key="4">
    <source>
        <dbReference type="Google" id="ProtNLM"/>
    </source>
</evidence>
<evidence type="ECO:0000313" key="2">
    <source>
        <dbReference type="EMBL" id="PSB37824.1"/>
    </source>
</evidence>
<keyword evidence="1" id="KW-0472">Membrane</keyword>
<keyword evidence="3" id="KW-1185">Reference proteome</keyword>
<sequence length="536" mass="55301">MTSRLLMLTLARSRRPRDGSGFMVACFLIVMAVLLGGLAMAKRSSMAELASAYQSQARDARAAADIGMAAVVSELNRHRNRQLLVNACLLETSTPAAIAVNNAVKVPDGRAFANVGVTFPTAGTLPTAQTINVGDGSQQRWRLVDVDCSAATAASVRQGTLANPMTGVAAVAPSAGQLTLTVRGFALRGGSVVAASTLQQTLEVVPKCLDRSLRGLGFAFGNDIRRCSLAPGFGFVAGAADDNTGDLVISGGAYNLNVDPVTCIASSPSGCVDGLAHTSVNVVDVNLPPPLPTANTTCRSASPPASCNVTVSSDLTLASRNFASWPAPWNSLCTREDANGGASPPGTFATISCSLNRLSTGNNVELFFDTSGTTAASTIPVRLHFPNASTSGQKSVTRGNGSSGIFQCDSDAGAITCSTSTQGAPRAADLALFGCRPGAPAPCGAQFLDLGNGNGASQSMFLYFPLGSIEMGGTPDFKGVIWTNDFRANGNITVTISPSDLESVCGLMKFCGGDDSLYESFSIDYVTRAVLRLTYS</sequence>
<reference evidence="2 3" key="2">
    <citation type="submission" date="2018-03" db="EMBL/GenBank/DDBJ databases">
        <title>The ancient ancestry and fast evolution of plastids.</title>
        <authorList>
            <person name="Moore K.R."/>
            <person name="Magnabosco C."/>
            <person name="Momper L."/>
            <person name="Gold D.A."/>
            <person name="Bosak T."/>
            <person name="Fournier G.P."/>
        </authorList>
    </citation>
    <scope>NUCLEOTIDE SEQUENCE [LARGE SCALE GENOMIC DNA]</scope>
    <source>
        <strain evidence="2 3">CCALA 015</strain>
    </source>
</reference>
<gene>
    <name evidence="2" type="ORF">C7B81_06845</name>
</gene>
<reference evidence="2 3" key="1">
    <citation type="submission" date="2018-02" db="EMBL/GenBank/DDBJ databases">
        <authorList>
            <person name="Moore K."/>
            <person name="Momper L."/>
        </authorList>
    </citation>
    <scope>NUCLEOTIDE SEQUENCE [LARGE SCALE GENOMIC DNA]</scope>
    <source>
        <strain evidence="2 3">CCALA 015</strain>
    </source>
</reference>
<feature type="transmembrane region" description="Helical" evidence="1">
    <location>
        <begin position="21"/>
        <end position="41"/>
    </location>
</feature>
<evidence type="ECO:0000256" key="1">
    <source>
        <dbReference type="SAM" id="Phobius"/>
    </source>
</evidence>
<organism evidence="2 3">
    <name type="scientific">Aphanothece cf. minutissima CCALA 015</name>
    <dbReference type="NCBI Taxonomy" id="2107695"/>
    <lineage>
        <taxon>Bacteria</taxon>
        <taxon>Bacillati</taxon>
        <taxon>Cyanobacteriota</taxon>
        <taxon>Cyanophyceae</taxon>
        <taxon>Oscillatoriophycideae</taxon>
        <taxon>Chroococcales</taxon>
        <taxon>Aphanothecaceae</taxon>
        <taxon>Aphanothece</taxon>
    </lineage>
</organism>
<dbReference type="Proteomes" id="UP000238218">
    <property type="component" value="Unassembled WGS sequence"/>
</dbReference>
<keyword evidence="1" id="KW-1133">Transmembrane helix</keyword>
<name>A0ABX5F818_9CHRO</name>
<evidence type="ECO:0000313" key="3">
    <source>
        <dbReference type="Proteomes" id="UP000238218"/>
    </source>
</evidence>
<protein>
    <recommendedName>
        <fullName evidence="4">Flp pilus-assembly TadG-like N-terminal domain-containing protein</fullName>
    </recommendedName>
</protein>
<comment type="caution">
    <text evidence="2">The sequence shown here is derived from an EMBL/GenBank/DDBJ whole genome shotgun (WGS) entry which is preliminary data.</text>
</comment>
<accession>A0ABX5F818</accession>